<gene>
    <name evidence="2" type="ORF">P4O66_001004</name>
</gene>
<dbReference type="EMBL" id="JAROKS010000139">
    <property type="protein sequence ID" value="KAK1784461.1"/>
    <property type="molecule type" value="Genomic_DNA"/>
</dbReference>
<proteinExistence type="predicted"/>
<name>A0AAD8YPP7_9TELE</name>
<dbReference type="InterPro" id="IPR028970">
    <property type="entry name" value="DUF4662"/>
</dbReference>
<dbReference type="Proteomes" id="UP001239994">
    <property type="component" value="Unassembled WGS sequence"/>
</dbReference>
<comment type="caution">
    <text evidence="2">The sequence shown here is derived from an EMBL/GenBank/DDBJ whole genome shotgun (WGS) entry which is preliminary data.</text>
</comment>
<dbReference type="AlphaFoldDB" id="A0AAD8YPP7"/>
<keyword evidence="3" id="KW-1185">Reference proteome</keyword>
<evidence type="ECO:0000313" key="2">
    <source>
        <dbReference type="EMBL" id="KAK1784461.1"/>
    </source>
</evidence>
<evidence type="ECO:0000313" key="3">
    <source>
        <dbReference type="Proteomes" id="UP001239994"/>
    </source>
</evidence>
<sequence length="246" mass="27844">MLLQLQPLTKCTGSKRGLEPNLNTGIFLIGSSPQRGNKCTVSAPIDTQNNRKRTSTGPYGLRRDIIPSERLRDYLVGGVLASTCKGTENVGTEFSVQVLSSRLDHTYSCTSKSMKTPQMRVGPEPVSERLVSDCNSGQLSKDEPLMIHCHREQDYQKIYNSVVEPMLRSSSGRAKPYSLELGRRIKQRLWEALHCPTLHEEVKPDGQFHVTESFSTPVFNSFVPHFEVDISEEPMPEHPKKKRRRY</sequence>
<reference evidence="2" key="1">
    <citation type="submission" date="2023-03" db="EMBL/GenBank/DDBJ databases">
        <title>Electrophorus voltai genome.</title>
        <authorList>
            <person name="Bian C."/>
        </authorList>
    </citation>
    <scope>NUCLEOTIDE SEQUENCE</scope>
    <source>
        <strain evidence="2">CB-2022</strain>
        <tissue evidence="2">Muscle</tissue>
    </source>
</reference>
<accession>A0AAD8YPP7</accession>
<feature type="region of interest" description="Disordered" evidence="1">
    <location>
        <begin position="41"/>
        <end position="60"/>
    </location>
</feature>
<dbReference type="PANTHER" id="PTHR15578">
    <property type="entry name" value="CHROMOSOME 8 C22ORF31 HOMOLOG"/>
    <property type="match status" value="1"/>
</dbReference>
<protein>
    <submittedName>
        <fullName evidence="2">Uncharacterized protein</fullName>
    </submittedName>
</protein>
<dbReference type="PANTHER" id="PTHR15578:SF0">
    <property type="entry name" value="CHROMOSOME 22 OPEN READING FRAME 31"/>
    <property type="match status" value="1"/>
</dbReference>
<dbReference type="Pfam" id="PF15578">
    <property type="entry name" value="DUF4662"/>
    <property type="match status" value="1"/>
</dbReference>
<organism evidence="2 3">
    <name type="scientific">Electrophorus voltai</name>
    <dbReference type="NCBI Taxonomy" id="2609070"/>
    <lineage>
        <taxon>Eukaryota</taxon>
        <taxon>Metazoa</taxon>
        <taxon>Chordata</taxon>
        <taxon>Craniata</taxon>
        <taxon>Vertebrata</taxon>
        <taxon>Euteleostomi</taxon>
        <taxon>Actinopterygii</taxon>
        <taxon>Neopterygii</taxon>
        <taxon>Teleostei</taxon>
        <taxon>Ostariophysi</taxon>
        <taxon>Gymnotiformes</taxon>
        <taxon>Gymnotoidei</taxon>
        <taxon>Gymnotidae</taxon>
        <taxon>Electrophorus</taxon>
    </lineage>
</organism>
<evidence type="ECO:0000256" key="1">
    <source>
        <dbReference type="SAM" id="MobiDB-lite"/>
    </source>
</evidence>